<sequence>MEMEDSQVERLDPETEFLLSKRRTGNEWELFKENVRPLKRGRKVGLLNDALKSHPDNQLKKSLLEKRRMLIEAIDEYRGDDPLHPWLECIKWVQEAFPSGGDCSGLVVIYEQCVRTFWHSERYKDDLRYLKVWLEYADNCVDAEVIYSFLDANDILKTHSSFYISYALDMESKNKIKVANEIFERGISRNAQPVDKLKDTYRKFLSRSMQKPKVTDDDSMEKCLPVRSFGTVLARGENRKYHAMNSDLSKNCQLDRTHAKPLAIFRDSDVASFPPHQPDVSRRDSWNTLGGRAERNKENTAIATKWTSYKIPQRPGARAGGPTASACIEVFVDEECEKMLKMQGEVNKSSTLQLRQESGQDFKKETELLRKNPLRNFQINSMPR</sequence>
<dbReference type="GO" id="GO:0007094">
    <property type="term" value="P:mitotic spindle assembly checkpoint signaling"/>
    <property type="evidence" value="ECO:0007669"/>
    <property type="project" value="InterPro"/>
</dbReference>
<keyword evidence="7" id="KW-0137">Centromere</keyword>
<evidence type="ECO:0000256" key="6">
    <source>
        <dbReference type="ARBA" id="ARBA00023306"/>
    </source>
</evidence>
<keyword evidence="10" id="KW-1185">Reference proteome</keyword>
<accession>A0AAD7LZF6</accession>
<dbReference type="SMART" id="SM00777">
    <property type="entry name" value="Mad3_BUB1_I"/>
    <property type="match status" value="1"/>
</dbReference>
<evidence type="ECO:0000313" key="9">
    <source>
        <dbReference type="EMBL" id="KAJ7967022.1"/>
    </source>
</evidence>
<evidence type="ECO:0000259" key="8">
    <source>
        <dbReference type="PROSITE" id="PS51489"/>
    </source>
</evidence>
<dbReference type="AlphaFoldDB" id="A0AAD7LZF6"/>
<evidence type="ECO:0000256" key="4">
    <source>
        <dbReference type="ARBA" id="ARBA00022838"/>
    </source>
</evidence>
<evidence type="ECO:0000256" key="2">
    <source>
        <dbReference type="ARBA" id="ARBA00004629"/>
    </source>
</evidence>
<dbReference type="InterPro" id="IPR015661">
    <property type="entry name" value="Bub1/Mad3"/>
</dbReference>
<name>A0AAD7LZF6_QUISA</name>
<evidence type="ECO:0000256" key="1">
    <source>
        <dbReference type="ARBA" id="ARBA00004123"/>
    </source>
</evidence>
<protein>
    <submittedName>
        <fullName evidence="9">Mitotic spindle checkpoint protein BUBR1</fullName>
    </submittedName>
</protein>
<keyword evidence="5" id="KW-0539">Nucleus</keyword>
<dbReference type="EMBL" id="JARAOO010000006">
    <property type="protein sequence ID" value="KAJ7967022.1"/>
    <property type="molecule type" value="Genomic_DNA"/>
</dbReference>
<organism evidence="9 10">
    <name type="scientific">Quillaja saponaria</name>
    <name type="common">Soap bark tree</name>
    <dbReference type="NCBI Taxonomy" id="32244"/>
    <lineage>
        <taxon>Eukaryota</taxon>
        <taxon>Viridiplantae</taxon>
        <taxon>Streptophyta</taxon>
        <taxon>Embryophyta</taxon>
        <taxon>Tracheophyta</taxon>
        <taxon>Spermatophyta</taxon>
        <taxon>Magnoliopsida</taxon>
        <taxon>eudicotyledons</taxon>
        <taxon>Gunneridae</taxon>
        <taxon>Pentapetalae</taxon>
        <taxon>rosids</taxon>
        <taxon>fabids</taxon>
        <taxon>Fabales</taxon>
        <taxon>Quillajaceae</taxon>
        <taxon>Quillaja</taxon>
    </lineage>
</organism>
<dbReference type="Pfam" id="PF08311">
    <property type="entry name" value="Mad3_BUB1_I"/>
    <property type="match status" value="1"/>
</dbReference>
<comment type="caution">
    <text evidence="9">The sequence shown here is derived from an EMBL/GenBank/DDBJ whole genome shotgun (WGS) entry which is preliminary data.</text>
</comment>
<keyword evidence="6" id="KW-0131">Cell cycle</keyword>
<proteinExistence type="predicted"/>
<keyword evidence="3" id="KW-0158">Chromosome</keyword>
<reference evidence="9" key="1">
    <citation type="journal article" date="2023" name="Science">
        <title>Elucidation of the pathway for biosynthesis of saponin adjuvants from the soapbark tree.</title>
        <authorList>
            <person name="Reed J."/>
            <person name="Orme A."/>
            <person name="El-Demerdash A."/>
            <person name="Owen C."/>
            <person name="Martin L.B.B."/>
            <person name="Misra R.C."/>
            <person name="Kikuchi S."/>
            <person name="Rejzek M."/>
            <person name="Martin A.C."/>
            <person name="Harkess A."/>
            <person name="Leebens-Mack J."/>
            <person name="Louveau T."/>
            <person name="Stephenson M.J."/>
            <person name="Osbourn A."/>
        </authorList>
    </citation>
    <scope>NUCLEOTIDE SEQUENCE</scope>
    <source>
        <strain evidence="9">S10</strain>
    </source>
</reference>
<dbReference type="PANTHER" id="PTHR14030">
    <property type="entry name" value="MITOTIC CHECKPOINT SERINE/THREONINE-PROTEIN KINASE BUB1"/>
    <property type="match status" value="1"/>
</dbReference>
<comment type="subcellular location">
    <subcellularLocation>
        <location evidence="2">Chromosome</location>
        <location evidence="2">Centromere</location>
        <location evidence="2">Kinetochore</location>
    </subcellularLocation>
    <subcellularLocation>
        <location evidence="1">Nucleus</location>
    </subcellularLocation>
</comment>
<evidence type="ECO:0000256" key="3">
    <source>
        <dbReference type="ARBA" id="ARBA00022454"/>
    </source>
</evidence>
<dbReference type="KEGG" id="qsa:O6P43_016407"/>
<dbReference type="GO" id="GO:0051754">
    <property type="term" value="P:meiotic sister chromatid cohesion, centromeric"/>
    <property type="evidence" value="ECO:0007669"/>
    <property type="project" value="TreeGrafter"/>
</dbReference>
<evidence type="ECO:0000313" key="10">
    <source>
        <dbReference type="Proteomes" id="UP001163823"/>
    </source>
</evidence>
<dbReference type="Gene3D" id="1.25.40.430">
    <property type="match status" value="1"/>
</dbReference>
<dbReference type="GO" id="GO:0005634">
    <property type="term" value="C:nucleus"/>
    <property type="evidence" value="ECO:0007669"/>
    <property type="project" value="UniProtKB-SubCell"/>
</dbReference>
<dbReference type="Proteomes" id="UP001163823">
    <property type="component" value="Chromosome 6"/>
</dbReference>
<keyword evidence="4" id="KW-0995">Kinetochore</keyword>
<dbReference type="GO" id="GO:0000776">
    <property type="term" value="C:kinetochore"/>
    <property type="evidence" value="ECO:0007669"/>
    <property type="project" value="UniProtKB-KW"/>
</dbReference>
<feature type="domain" description="BUB1 N-terminal" evidence="8">
    <location>
        <begin position="70"/>
        <end position="225"/>
    </location>
</feature>
<dbReference type="PROSITE" id="PS51489">
    <property type="entry name" value="BUB1_N"/>
    <property type="match status" value="1"/>
</dbReference>
<dbReference type="GO" id="GO:0004672">
    <property type="term" value="F:protein kinase activity"/>
    <property type="evidence" value="ECO:0007669"/>
    <property type="project" value="TreeGrafter"/>
</dbReference>
<evidence type="ECO:0000256" key="5">
    <source>
        <dbReference type="ARBA" id="ARBA00023242"/>
    </source>
</evidence>
<gene>
    <name evidence="9" type="ORF">O6P43_016407</name>
</gene>
<dbReference type="PANTHER" id="PTHR14030:SF19">
    <property type="entry name" value="MITOTIC SPINDLE CHECKPOINT PROTEIN BUBR1"/>
    <property type="match status" value="1"/>
</dbReference>
<dbReference type="FunFam" id="1.25.40.430:FF:000004">
    <property type="entry name" value="Mitotic spindle checkpoint protein BUBR1"/>
    <property type="match status" value="1"/>
</dbReference>
<evidence type="ECO:0000256" key="7">
    <source>
        <dbReference type="ARBA" id="ARBA00023328"/>
    </source>
</evidence>
<dbReference type="InterPro" id="IPR013212">
    <property type="entry name" value="Mad3/Bub1_I"/>
</dbReference>